<dbReference type="Pfam" id="PF21688">
    <property type="entry name" value="FAD-depend_C"/>
    <property type="match status" value="1"/>
</dbReference>
<reference evidence="2 3" key="1">
    <citation type="submission" date="2016-10" db="EMBL/GenBank/DDBJ databases">
        <authorList>
            <person name="de Groot N.N."/>
        </authorList>
    </citation>
    <scope>NUCLEOTIDE SEQUENCE [LARGE SCALE GENOMIC DNA]</scope>
    <source>
        <strain evidence="2 3">DSM 9179</strain>
    </source>
</reference>
<evidence type="ECO:0000313" key="3">
    <source>
        <dbReference type="Proteomes" id="UP000199701"/>
    </source>
</evidence>
<dbReference type="OrthoDB" id="9772594at2"/>
<dbReference type="EMBL" id="FOJI01000008">
    <property type="protein sequence ID" value="SEW27395.1"/>
    <property type="molecule type" value="Genomic_DNA"/>
</dbReference>
<feature type="domain" description="FAD-dependent protein C-terminal" evidence="1">
    <location>
        <begin position="296"/>
        <end position="489"/>
    </location>
</feature>
<protein>
    <recommendedName>
        <fullName evidence="1">FAD-dependent protein C-terminal domain-containing protein</fullName>
    </recommendedName>
</protein>
<dbReference type="RefSeq" id="WP_092454059.1">
    <property type="nucleotide sequence ID" value="NZ_FOJI01000008.1"/>
</dbReference>
<keyword evidence="3" id="KW-1185">Reference proteome</keyword>
<name>A0A1I0QJM5_9FIRM</name>
<dbReference type="PANTHER" id="PTHR42842:SF3">
    <property type="entry name" value="FAD_NAD(P)-BINDING OXIDOREDUCTASE FAMILY PROTEIN"/>
    <property type="match status" value="1"/>
</dbReference>
<dbReference type="Gene3D" id="3.30.70.2700">
    <property type="match status" value="1"/>
</dbReference>
<dbReference type="InterPro" id="IPR036188">
    <property type="entry name" value="FAD/NAD-bd_sf"/>
</dbReference>
<dbReference type="PIRSF" id="PIRSF038984">
    <property type="entry name" value="FAD_binding_protein"/>
    <property type="match status" value="1"/>
</dbReference>
<evidence type="ECO:0000259" key="1">
    <source>
        <dbReference type="Pfam" id="PF21688"/>
    </source>
</evidence>
<dbReference type="AlphaFoldDB" id="A0A1I0QJM5"/>
<accession>A0A1I0QJM5</accession>
<organism evidence="2 3">
    <name type="scientific">[Clostridium] fimetarium</name>
    <dbReference type="NCBI Taxonomy" id="99656"/>
    <lineage>
        <taxon>Bacteria</taxon>
        <taxon>Bacillati</taxon>
        <taxon>Bacillota</taxon>
        <taxon>Clostridia</taxon>
        <taxon>Lachnospirales</taxon>
        <taxon>Lachnospiraceae</taxon>
    </lineage>
</organism>
<dbReference type="Gene3D" id="3.50.50.60">
    <property type="entry name" value="FAD/NAD(P)-binding domain"/>
    <property type="match status" value="2"/>
</dbReference>
<dbReference type="SUPFAM" id="SSF51905">
    <property type="entry name" value="FAD/NAD(P)-binding domain"/>
    <property type="match status" value="1"/>
</dbReference>
<dbReference type="PANTHER" id="PTHR42842">
    <property type="entry name" value="FAD/NAD(P)-BINDING OXIDOREDUCTASE"/>
    <property type="match status" value="1"/>
</dbReference>
<dbReference type="STRING" id="99656.SAMN05421659_10885"/>
<dbReference type="Proteomes" id="UP000199701">
    <property type="component" value="Unassembled WGS sequence"/>
</dbReference>
<dbReference type="InterPro" id="IPR049516">
    <property type="entry name" value="FAD-depend_C"/>
</dbReference>
<gene>
    <name evidence="2" type="ORF">SAMN05421659_10885</name>
</gene>
<proteinExistence type="predicted"/>
<evidence type="ECO:0000313" key="2">
    <source>
        <dbReference type="EMBL" id="SEW27395.1"/>
    </source>
</evidence>
<dbReference type="InterPro" id="IPR028348">
    <property type="entry name" value="FAD-binding_protein"/>
</dbReference>
<sequence length="541" mass="59813">MIRINQLKLSPIHSEDDMRKAIKHSLKLSDELEFEYKIVKRSIDARHKPEILYVYAVNVKIKNQSLENKTIKKVYNNNVMLTTENKYTFPCTQISDNQENTLRPIIIGFGPAGMFCALFLARCGLKPIVVERGQCVEKRLKAVNEFWNTNELNINSNVQFGEGGAGTFSDGKLNTMIKDPSGRIAKVLETFVEAGADSSILYNNKPHIGTDVLCDIVRNIRKEIISLGGEVRFNTCLEGIDAPNNEVKSIHVKDTSEQNLKTEKIDCDTVVMAIGHSARDTFAMIHEIGIEMVSKSFAVGLRIEHPQAFINYNTYGDATYKNLPVADYKVTYQAKTGRGVYSFCMCPGGYVVNASSEKEMLAINGMSYSRRDSKNANSALIVTVTPQDFDGIGPLAGIEFQRKLERAAYKEGKGSVPVQLVSDFIDNRISTKLGQVTPCIKGSYEFANIRNILPEYISQTIIEGLDNFGNLIKGYNMEDAVLSGIESRTSSPVRIIRNDLGESSIKGLFPCGEGAGYAGGITSAAIDGIKTAEKIAQKYIK</sequence>